<evidence type="ECO:0000313" key="4">
    <source>
        <dbReference type="Proteomes" id="UP001189429"/>
    </source>
</evidence>
<dbReference type="Gene3D" id="3.10.196.10">
    <property type="entry name" value="Vitamin B12-dependent methionine synthase, activation domain"/>
    <property type="match status" value="1"/>
</dbReference>
<proteinExistence type="predicted"/>
<dbReference type="SUPFAM" id="SSF56507">
    <property type="entry name" value="Methionine synthase activation domain-like"/>
    <property type="match status" value="1"/>
</dbReference>
<evidence type="ECO:0000256" key="1">
    <source>
        <dbReference type="SAM" id="MobiDB-lite"/>
    </source>
</evidence>
<evidence type="ECO:0000313" key="3">
    <source>
        <dbReference type="EMBL" id="CAK0841360.1"/>
    </source>
</evidence>
<protein>
    <recommendedName>
        <fullName evidence="2">AdoMet activation domain-containing protein</fullName>
    </recommendedName>
</protein>
<evidence type="ECO:0000259" key="2">
    <source>
        <dbReference type="Pfam" id="PF02965"/>
    </source>
</evidence>
<dbReference type="InterPro" id="IPR004223">
    <property type="entry name" value="VitB12-dep_Met_synth_activ_dom"/>
</dbReference>
<reference evidence="3" key="1">
    <citation type="submission" date="2023-10" db="EMBL/GenBank/DDBJ databases">
        <authorList>
            <person name="Chen Y."/>
            <person name="Shah S."/>
            <person name="Dougan E. K."/>
            <person name="Thang M."/>
            <person name="Chan C."/>
        </authorList>
    </citation>
    <scope>NUCLEOTIDE SEQUENCE [LARGE SCALE GENOMIC DNA]</scope>
</reference>
<dbReference type="InterPro" id="IPR037010">
    <property type="entry name" value="VitB12-dep_Met_synth_activ_sf"/>
</dbReference>
<sequence length="372" mass="38748">MAPSRGAVPGRSRGRGSHPLGAAAPWAVGSACRGAWAVVPALASPPPAAECHSARAPGADGPAGPLGCLTATGPQAEKLPAEAEEMFERIVTGVADDWPANPVSDNIEAHADDERFTEACQPYGLRQLLDMGASTFCRRGDVIAHKGECLDHIAASANTFGLGRHLLRNISEAKGGIDKAFLVDAFADSLAESLAEPIHREIRTTPWVASEPGGPPLLCFGTLAPSKGARELALLVARACGPPHPASLDPPACPATPRCSPAASPSLSENSNRTWVDVVMTRHPRSFYLQRISSPSTSPPSATPSSESSGRNPADDGVSADIQSSLAFVASSLRSPPLFSNLVHVLCCAPLCSAFVRCLADRYFCPLVKPFG</sequence>
<dbReference type="PROSITE" id="PS51257">
    <property type="entry name" value="PROKAR_LIPOPROTEIN"/>
    <property type="match status" value="1"/>
</dbReference>
<feature type="region of interest" description="Disordered" evidence="1">
    <location>
        <begin position="290"/>
        <end position="316"/>
    </location>
</feature>
<dbReference type="Pfam" id="PF02965">
    <property type="entry name" value="Met_synt_B12"/>
    <property type="match status" value="1"/>
</dbReference>
<comment type="caution">
    <text evidence="3">The sequence shown here is derived from an EMBL/GenBank/DDBJ whole genome shotgun (WGS) entry which is preliminary data.</text>
</comment>
<accession>A0ABN9T9U7</accession>
<feature type="domain" description="AdoMet activation" evidence="2">
    <location>
        <begin position="72"/>
        <end position="208"/>
    </location>
</feature>
<keyword evidence="4" id="KW-1185">Reference proteome</keyword>
<organism evidence="3 4">
    <name type="scientific">Prorocentrum cordatum</name>
    <dbReference type="NCBI Taxonomy" id="2364126"/>
    <lineage>
        <taxon>Eukaryota</taxon>
        <taxon>Sar</taxon>
        <taxon>Alveolata</taxon>
        <taxon>Dinophyceae</taxon>
        <taxon>Prorocentrales</taxon>
        <taxon>Prorocentraceae</taxon>
        <taxon>Prorocentrum</taxon>
    </lineage>
</organism>
<dbReference type="EMBL" id="CAUYUJ010014449">
    <property type="protein sequence ID" value="CAK0841360.1"/>
    <property type="molecule type" value="Genomic_DNA"/>
</dbReference>
<gene>
    <name evidence="3" type="ORF">PCOR1329_LOCUS36579</name>
</gene>
<name>A0ABN9T9U7_9DINO</name>
<dbReference type="Proteomes" id="UP001189429">
    <property type="component" value="Unassembled WGS sequence"/>
</dbReference>